<dbReference type="PANTHER" id="PTHR39337">
    <property type="entry name" value="BLR5642 PROTEIN"/>
    <property type="match status" value="1"/>
</dbReference>
<comment type="caution">
    <text evidence="1">The sequence shown here is derived from an EMBL/GenBank/DDBJ whole genome shotgun (WGS) entry which is preliminary data.</text>
</comment>
<sequence length="146" mass="15963">MGITGIGYEGLTIDAFVSKLRVRGIKTLVDVRLNAISRKKGFSKRALSGALAESGIEYVHMPALGNQRDNRAGYSELDSATAQEARSRFTATLGSDVAVSALGELAELARTGDVVVFCYEHDERHCHREQVIERVTRLLKNDLVDA</sequence>
<evidence type="ECO:0000313" key="1">
    <source>
        <dbReference type="EMBL" id="MBW9111960.1"/>
    </source>
</evidence>
<dbReference type="PANTHER" id="PTHR39337:SF1">
    <property type="entry name" value="BLR5642 PROTEIN"/>
    <property type="match status" value="1"/>
</dbReference>
<dbReference type="EMBL" id="JAEUAX010000021">
    <property type="protein sequence ID" value="MBW9111960.1"/>
    <property type="molecule type" value="Genomic_DNA"/>
</dbReference>
<dbReference type="InterPro" id="IPR007438">
    <property type="entry name" value="DUF488"/>
</dbReference>
<dbReference type="Proteomes" id="UP000777440">
    <property type="component" value="Unassembled WGS sequence"/>
</dbReference>
<gene>
    <name evidence="1" type="ORF">JNB61_19515</name>
</gene>
<proteinExistence type="predicted"/>
<organism evidence="1 2">
    <name type="scientific">Microbacterium ureisolvens</name>
    <dbReference type="NCBI Taxonomy" id="2781186"/>
    <lineage>
        <taxon>Bacteria</taxon>
        <taxon>Bacillati</taxon>
        <taxon>Actinomycetota</taxon>
        <taxon>Actinomycetes</taxon>
        <taxon>Micrococcales</taxon>
        <taxon>Microbacteriaceae</taxon>
        <taxon>Microbacterium</taxon>
    </lineage>
</organism>
<name>A0ABS7I680_9MICO</name>
<protein>
    <submittedName>
        <fullName evidence="1">DUF488 domain-containing protein</fullName>
    </submittedName>
</protein>
<dbReference type="Pfam" id="PF04343">
    <property type="entry name" value="DUF488"/>
    <property type="match status" value="1"/>
</dbReference>
<keyword evidence="2" id="KW-1185">Reference proteome</keyword>
<evidence type="ECO:0000313" key="2">
    <source>
        <dbReference type="Proteomes" id="UP000777440"/>
    </source>
</evidence>
<reference evidence="1 2" key="1">
    <citation type="journal article" date="2021" name="MBio">
        <title>Poor Competitiveness of Bradyrhizobium in Pigeon Pea Root Colonization in Indian Soils.</title>
        <authorList>
            <person name="Chalasani D."/>
            <person name="Basu A."/>
            <person name="Pullabhotla S.V.S.R.N."/>
            <person name="Jorrin B."/>
            <person name="Neal A.L."/>
            <person name="Poole P.S."/>
            <person name="Podile A.R."/>
            <person name="Tkacz A."/>
        </authorList>
    </citation>
    <scope>NUCLEOTIDE SEQUENCE [LARGE SCALE GENOMIC DNA]</scope>
    <source>
        <strain evidence="1 2">HU12</strain>
    </source>
</reference>
<dbReference type="RefSeq" id="WP_220292715.1">
    <property type="nucleotide sequence ID" value="NZ_JAEUAX010000021.1"/>
</dbReference>
<accession>A0ABS7I680</accession>